<feature type="compositionally biased region" description="Pro residues" evidence="1">
    <location>
        <begin position="15"/>
        <end position="27"/>
    </location>
</feature>
<dbReference type="Proteomes" id="UP000252187">
    <property type="component" value="Unassembled WGS sequence"/>
</dbReference>
<sequence>MDTDEPGLFDLPESAPEPTPQPSPAQPRPGRNRETWACTVTAEVTIVDAATVTAALTRYLKDTVVVDAFSGEVIEDPASEDAGPDPDLPPLPQLAWLIWPTRGQEELLEENAFRVLDVESTVTTETYDRGTITWTVTVKLTDVQLFRRLATQAQPADAVLIASSLAVAWQRAADSFAPLRSIPGISWRPVSVDIAHVPARKR</sequence>
<evidence type="ECO:0000256" key="1">
    <source>
        <dbReference type="SAM" id="MobiDB-lite"/>
    </source>
</evidence>
<comment type="caution">
    <text evidence="2">The sequence shown here is derived from an EMBL/GenBank/DDBJ whole genome shotgun (WGS) entry which is preliminary data.</text>
</comment>
<dbReference type="AlphaFoldDB" id="A0A365P9S7"/>
<organism evidence="2 3">
    <name type="scientific">Dietzia maris</name>
    <dbReference type="NCBI Taxonomy" id="37915"/>
    <lineage>
        <taxon>Bacteria</taxon>
        <taxon>Bacillati</taxon>
        <taxon>Actinomycetota</taxon>
        <taxon>Actinomycetes</taxon>
        <taxon>Mycobacteriales</taxon>
        <taxon>Dietziaceae</taxon>
        <taxon>Dietzia</taxon>
    </lineage>
</organism>
<evidence type="ECO:0000313" key="2">
    <source>
        <dbReference type="EMBL" id="RBA33972.1"/>
    </source>
</evidence>
<feature type="region of interest" description="Disordered" evidence="1">
    <location>
        <begin position="1"/>
        <end position="32"/>
    </location>
</feature>
<reference evidence="2 3" key="1">
    <citation type="submission" date="2018-06" db="EMBL/GenBank/DDBJ databases">
        <title>Whole genome sequencing of four bacterial strains from South Shetland trench revealing bio-synthetic gene clusters.</title>
        <authorList>
            <person name="Abdel-Mageed W.M."/>
            <person name="Lehri B."/>
            <person name="Jarmusch S.A."/>
            <person name="Miranda K."/>
            <person name="Goodfellow M."/>
            <person name="Jaspars M."/>
            <person name="Karlyshev A.V."/>
        </authorList>
    </citation>
    <scope>NUCLEOTIDE SEQUENCE [LARGE SCALE GENOMIC DNA]</scope>
    <source>
        <strain evidence="2 3">SST1</strain>
    </source>
</reference>
<dbReference type="EMBL" id="QNTT01000028">
    <property type="protein sequence ID" value="RBA33972.1"/>
    <property type="molecule type" value="Genomic_DNA"/>
</dbReference>
<evidence type="ECO:0000313" key="3">
    <source>
        <dbReference type="Proteomes" id="UP000252187"/>
    </source>
</evidence>
<name>A0A365P9S7_9ACTN</name>
<protein>
    <submittedName>
        <fullName evidence="2">Uncharacterized protein</fullName>
    </submittedName>
</protein>
<proteinExistence type="predicted"/>
<accession>A0A365P9S7</accession>
<gene>
    <name evidence="2" type="ORF">DQ226_11275</name>
</gene>